<gene>
    <name evidence="1" type="ORF">HPBE_LOCUS21591</name>
</gene>
<reference evidence="3" key="2">
    <citation type="submission" date="2019-09" db="UniProtKB">
        <authorList>
            <consortium name="WormBaseParasite"/>
        </authorList>
    </citation>
    <scope>IDENTIFICATION</scope>
</reference>
<accession>A0A183GGJ2</accession>
<proteinExistence type="predicted"/>
<evidence type="ECO:0000313" key="2">
    <source>
        <dbReference type="Proteomes" id="UP000050761"/>
    </source>
</evidence>
<keyword evidence="2" id="KW-1185">Reference proteome</keyword>
<sequence length="300" mass="33163">MNDLNYNMVTFESVQKAYVFYKDHCAHLFRAIMQHDGSHAQLLHDGNVGIDINQLNDLMNSGIRFAARFSWKDIKIDEAERPVLILLPSGFRKIGDIYQQSQDVIFLVYHGIADIGSLVNGRTARACVFVGPTTPNQMEQASWLKACSPLGALVRTGTKLIGVAPPRGEEAWEKHRFDMAQLFSVIKDTSAAAKQLVVNKIPTVISAEEPCMSVGKHSRATGQEIYYKGAVKDYMTALQEYAPVVGQATIASSARAVWLSAKGRVSRRESTLIALQELSHVFAVAAFRQNVPHSEIETKG</sequence>
<dbReference type="EMBL" id="UZAH01033151">
    <property type="protein sequence ID" value="VDP26704.1"/>
    <property type="molecule type" value="Genomic_DNA"/>
</dbReference>
<accession>A0A3P8D352</accession>
<evidence type="ECO:0000313" key="1">
    <source>
        <dbReference type="EMBL" id="VDP26704.1"/>
    </source>
</evidence>
<reference evidence="1 2" key="1">
    <citation type="submission" date="2018-11" db="EMBL/GenBank/DDBJ databases">
        <authorList>
            <consortium name="Pathogen Informatics"/>
        </authorList>
    </citation>
    <scope>NUCLEOTIDE SEQUENCE [LARGE SCALE GENOMIC DNA]</scope>
</reference>
<organism evidence="2 3">
    <name type="scientific">Heligmosomoides polygyrus</name>
    <name type="common">Parasitic roundworm</name>
    <dbReference type="NCBI Taxonomy" id="6339"/>
    <lineage>
        <taxon>Eukaryota</taxon>
        <taxon>Metazoa</taxon>
        <taxon>Ecdysozoa</taxon>
        <taxon>Nematoda</taxon>
        <taxon>Chromadorea</taxon>
        <taxon>Rhabditida</taxon>
        <taxon>Rhabditina</taxon>
        <taxon>Rhabditomorpha</taxon>
        <taxon>Strongyloidea</taxon>
        <taxon>Heligmosomidae</taxon>
        <taxon>Heligmosomoides</taxon>
    </lineage>
</organism>
<dbReference type="WBParaSite" id="HPBE_0002159201-mRNA-1">
    <property type="protein sequence ID" value="HPBE_0002159201-mRNA-1"/>
    <property type="gene ID" value="HPBE_0002159201"/>
</dbReference>
<evidence type="ECO:0000313" key="3">
    <source>
        <dbReference type="WBParaSite" id="HPBE_0002159201-mRNA-1"/>
    </source>
</evidence>
<dbReference type="AlphaFoldDB" id="A0A183GGJ2"/>
<dbReference type="Proteomes" id="UP000050761">
    <property type="component" value="Unassembled WGS sequence"/>
</dbReference>
<protein>
    <submittedName>
        <fullName evidence="3">Lactoylglutathione lyase</fullName>
    </submittedName>
</protein>
<name>A0A183GGJ2_HELPZ</name>